<dbReference type="InterPro" id="IPR029627">
    <property type="entry name" value="CCSER"/>
</dbReference>
<evidence type="ECO:0000313" key="5">
    <source>
        <dbReference type="Proteomes" id="UP000694620"/>
    </source>
</evidence>
<reference evidence="4" key="1">
    <citation type="submission" date="2025-08" db="UniProtKB">
        <authorList>
            <consortium name="Ensembl"/>
        </authorList>
    </citation>
    <scope>IDENTIFICATION</scope>
</reference>
<feature type="region of interest" description="Disordered" evidence="3">
    <location>
        <begin position="127"/>
        <end position="158"/>
    </location>
</feature>
<sequence>MEEKLLNKTISVSRLPKFGAKIPGSSDLLNGSCAVAATSTLSAKSDERASGYRQNGIPRVLSLSVGYRKNSKMPMGCQSYKDDTEMRDNEKELNGIGLQSLPSKHEHSENKKVISSAASKRKNAFTLSAKNEASSKTLSETSSSANKTSIPSRTLSMQNFNSKSTINAVNNVSGVKNGTGLQRPRANLSTTRSSSKESLTQSNDNLKNGSVESMVRSQSFSHFKRIPSSNGISMTRSYSFNKAVDLSKPSRGLQLRTKSFSAKTAQRVKTVTDMQKEVNVKGSLSKCASDLGSDSNASSPLTSLKNTFLSGSAIGKIGAQSYKMTRPSLIKFSRPTVSKNIAEDGVHNIPLVRTTETAPLTSDEKCPVDIKATECTTLKEQVSNLRHLEQTLDEMSLSSSSSLEAHDLSEGYLDDFDNLGDGGGFLVTEYKGNFLQMSHAPEQLPKCVRTEGDMLNTVSETMEWIDIGFQGHGEEMDSSQTPLQTATPFSPDMNFPVGSSLELSPSDSSGGTYMWDEEGMEPLGTNAHHCGSYDNSEINSLDILNNLDNLGPCDLDDDDLMLDVELPDDGSLHNVEADNMAHFDQMERSNRQGFWGRRPQRWAGRQDHYGTSTEHFSHDNSTVALDELTLQLMTQDCTSVKLQLQRLKKLLQVSEYFIYLMYDKSIL</sequence>
<dbReference type="Proteomes" id="UP000694620">
    <property type="component" value="Unassembled WGS sequence"/>
</dbReference>
<evidence type="ECO:0000256" key="3">
    <source>
        <dbReference type="SAM" id="MobiDB-lite"/>
    </source>
</evidence>
<dbReference type="AlphaFoldDB" id="A0A8C4TJ20"/>
<evidence type="ECO:0000256" key="2">
    <source>
        <dbReference type="ARBA" id="ARBA00023054"/>
    </source>
</evidence>
<reference evidence="4" key="2">
    <citation type="submission" date="2025-09" db="UniProtKB">
        <authorList>
            <consortium name="Ensembl"/>
        </authorList>
    </citation>
    <scope>IDENTIFICATION</scope>
</reference>
<keyword evidence="5" id="KW-1185">Reference proteome</keyword>
<feature type="compositionally biased region" description="Polar residues" evidence="3">
    <location>
        <begin position="187"/>
        <end position="211"/>
    </location>
</feature>
<dbReference type="GO" id="GO:0008017">
    <property type="term" value="F:microtubule binding"/>
    <property type="evidence" value="ECO:0007669"/>
    <property type="project" value="TreeGrafter"/>
</dbReference>
<comment type="similarity">
    <text evidence="1">Belongs to the CCSER family.</text>
</comment>
<feature type="region of interest" description="Disordered" evidence="3">
    <location>
        <begin position="170"/>
        <end position="211"/>
    </location>
</feature>
<feature type="compositionally biased region" description="Polar residues" evidence="3">
    <location>
        <begin position="170"/>
        <end position="180"/>
    </location>
</feature>
<organism evidence="4 5">
    <name type="scientific">Erpetoichthys calabaricus</name>
    <name type="common">Rope fish</name>
    <name type="synonym">Calamoichthys calabaricus</name>
    <dbReference type="NCBI Taxonomy" id="27687"/>
    <lineage>
        <taxon>Eukaryota</taxon>
        <taxon>Metazoa</taxon>
        <taxon>Chordata</taxon>
        <taxon>Craniata</taxon>
        <taxon>Vertebrata</taxon>
        <taxon>Euteleostomi</taxon>
        <taxon>Actinopterygii</taxon>
        <taxon>Polypteriformes</taxon>
        <taxon>Polypteridae</taxon>
        <taxon>Erpetoichthys</taxon>
    </lineage>
</organism>
<keyword evidence="2" id="KW-0175">Coiled coil</keyword>
<name>A0A8C4TJ20_ERPCA</name>
<dbReference type="Ensembl" id="ENSECRT00000034119.1">
    <property type="protein sequence ID" value="ENSECRP00000033391.1"/>
    <property type="gene ID" value="ENSECRG00000022606.1"/>
</dbReference>
<dbReference type="GO" id="GO:0015630">
    <property type="term" value="C:microtubule cytoskeleton"/>
    <property type="evidence" value="ECO:0007669"/>
    <property type="project" value="TreeGrafter"/>
</dbReference>
<feature type="compositionally biased region" description="Low complexity" evidence="3">
    <location>
        <begin position="132"/>
        <end position="145"/>
    </location>
</feature>
<accession>A0A8C4TJ20</accession>
<dbReference type="PANTHER" id="PTHR22461">
    <property type="entry name" value="SERINE-RICH COILED-COIL DOMAIN-CONTAINING PROTEIN 2-RELATED"/>
    <property type="match status" value="1"/>
</dbReference>
<protein>
    <submittedName>
        <fullName evidence="4">Serine-rich coiled-coil domain-containing protein 2-like</fullName>
    </submittedName>
</protein>
<feature type="compositionally biased region" description="Polar residues" evidence="3">
    <location>
        <begin position="146"/>
        <end position="158"/>
    </location>
</feature>
<dbReference type="GO" id="GO:0001578">
    <property type="term" value="P:microtubule bundle formation"/>
    <property type="evidence" value="ECO:0007669"/>
    <property type="project" value="TreeGrafter"/>
</dbReference>
<evidence type="ECO:0000313" key="4">
    <source>
        <dbReference type="Ensembl" id="ENSECRP00000033391.1"/>
    </source>
</evidence>
<dbReference type="GeneTree" id="ENSGT00940000153912"/>
<proteinExistence type="inferred from homology"/>
<dbReference type="PANTHER" id="PTHR22461:SF2">
    <property type="entry name" value="SERINE-RICH COILED-COIL DOMAIN-CONTAINING PROTEIN 2"/>
    <property type="match status" value="1"/>
</dbReference>
<evidence type="ECO:0000256" key="1">
    <source>
        <dbReference type="ARBA" id="ARBA00010949"/>
    </source>
</evidence>